<evidence type="ECO:0000313" key="5">
    <source>
        <dbReference type="Proteomes" id="UP000543556"/>
    </source>
</evidence>
<dbReference type="SMART" id="SM00421">
    <property type="entry name" value="HTH_LUXR"/>
    <property type="match status" value="1"/>
</dbReference>
<dbReference type="InterPro" id="IPR036388">
    <property type="entry name" value="WH-like_DNA-bd_sf"/>
</dbReference>
<dbReference type="Gene3D" id="1.10.10.10">
    <property type="entry name" value="Winged helix-like DNA-binding domain superfamily/Winged helix DNA-binding domain"/>
    <property type="match status" value="1"/>
</dbReference>
<comment type="caution">
    <text evidence="4">The sequence shown here is derived from an EMBL/GenBank/DDBJ whole genome shotgun (WGS) entry which is preliminary data.</text>
</comment>
<dbReference type="InterPro" id="IPR027417">
    <property type="entry name" value="P-loop_NTPase"/>
</dbReference>
<reference evidence="4 5" key="1">
    <citation type="submission" date="2020-02" db="EMBL/GenBank/DDBJ databases">
        <title>Genome sequence of strain AETb3-4.</title>
        <authorList>
            <person name="Gao J."/>
            <person name="Zhang X."/>
        </authorList>
    </citation>
    <scope>NUCLEOTIDE SEQUENCE [LARGE SCALE GENOMIC DNA]</scope>
    <source>
        <strain evidence="4 5">AETb3-4</strain>
    </source>
</reference>
<dbReference type="AlphaFoldDB" id="A0A7Y7LXG4"/>
<dbReference type="Gene3D" id="3.40.50.300">
    <property type="entry name" value="P-loop containing nucleotide triphosphate hydrolases"/>
    <property type="match status" value="1"/>
</dbReference>
<dbReference type="SUPFAM" id="SSF46894">
    <property type="entry name" value="C-terminal effector domain of the bipartite response regulators"/>
    <property type="match status" value="1"/>
</dbReference>
<protein>
    <submittedName>
        <fullName evidence="4">AAA family ATPase</fullName>
    </submittedName>
</protein>
<dbReference type="Pfam" id="PF13191">
    <property type="entry name" value="AAA_16"/>
    <property type="match status" value="1"/>
</dbReference>
<evidence type="ECO:0000259" key="3">
    <source>
        <dbReference type="PROSITE" id="PS50043"/>
    </source>
</evidence>
<dbReference type="GO" id="GO:0003677">
    <property type="term" value="F:DNA binding"/>
    <property type="evidence" value="ECO:0007669"/>
    <property type="project" value="InterPro"/>
</dbReference>
<dbReference type="InterPro" id="IPR016032">
    <property type="entry name" value="Sig_transdc_resp-reg_C-effctor"/>
</dbReference>
<gene>
    <name evidence="4" type="ORF">G6034_05285</name>
</gene>
<dbReference type="CDD" id="cd06170">
    <property type="entry name" value="LuxR_C_like"/>
    <property type="match status" value="1"/>
</dbReference>
<dbReference type="RefSeq" id="WP_176634065.1">
    <property type="nucleotide sequence ID" value="NZ_JAAMFM010000005.1"/>
</dbReference>
<dbReference type="InterPro" id="IPR041664">
    <property type="entry name" value="AAA_16"/>
</dbReference>
<sequence>MVGNAGADGADIVGRTAELGALRAFLAGAAAGTAGTLVVCGDAGVGKTALVQQACKSPSFNGWTFAGACLPLTSMTVPFLALRTAFRDAPRFEGDGRPSLPKAGEPPHDVPVAIDAWLDVLCQRRPVSLVIDDLQWADQSTLDVLMYLIAGPANRRLAVIATLRTGEIGEDHPLQRWLADVRRLPRIDWLGLGPLDRLDTEAQLALLLGVPAHQSLLQEVFSHTAGNAYLNRLVVAGLAPAARHLPPELPADLKAAVLRSWHSLSAGARRLTQLMAVGGRPVQAEDLAAVARADTLSDPLSDPLPALLHEAADAGIVECSTDGAYWWFHHPLIAEVLEQGADAGERMRWHAAFAVREESRLADHEPPDFESLAALADHHYTAGHSADAYRWALRASAAAGQAGGAAEMLRLLRRAVDLHGVLPDAAESREELRSRLRTAAEQSGAQDEELEAVEALLAGIDSGDRPLDAAELLVRRTLLRFSTGREFLSSHQLHLAVRLAGTAPDSWQYAYALAEFAHVGLWRGDPQAEARAAKALAVAWQAGNPRALSYALTANSMAALIGGRTAEARVLAAEAAVPAVQARDFWALLHATVWQANATEAWTSQAFADLMRAGREHLAALGAPHSYMSKMAADEASSYLAIGRWQECARALRVALGSDPGAMGDVAARLTAARLAAWQGGQDEASSHLARAEELFAHKSGYNNLSFDAVRAEVLLAAADPQAAYAAATAGVNKEGQHPTMCEWLLPLAARALADLIQEATDDGRPPGGLLALMDGLVGRFPSVLRETGTGTELYEVQIAAFDMLYLAEVGRARRKAGIATDWIRSADACQAASLRWEEVYSCWRAAESLLLHGHSQRGLATTVLRRGLTLAEELQAAPIRKLLRNLAAGARIAVDRPVAGDPAPGDAAPPGLTQREREILAFVVAGRTYAEIAEALVISEKTVSSHISNLLRKTGAANRLDLARLARRAAR</sequence>
<evidence type="ECO:0000256" key="1">
    <source>
        <dbReference type="ARBA" id="ARBA00022741"/>
    </source>
</evidence>
<name>A0A7Y7LXG4_9MICC</name>
<evidence type="ECO:0000256" key="2">
    <source>
        <dbReference type="ARBA" id="ARBA00022840"/>
    </source>
</evidence>
<dbReference type="GO" id="GO:0005524">
    <property type="term" value="F:ATP binding"/>
    <property type="evidence" value="ECO:0007669"/>
    <property type="project" value="UniProtKB-KW"/>
</dbReference>
<dbReference type="PANTHER" id="PTHR16305">
    <property type="entry name" value="TESTICULAR SOLUBLE ADENYLYL CYCLASE"/>
    <property type="match status" value="1"/>
</dbReference>
<dbReference type="GO" id="GO:0006355">
    <property type="term" value="P:regulation of DNA-templated transcription"/>
    <property type="evidence" value="ECO:0007669"/>
    <property type="project" value="InterPro"/>
</dbReference>
<dbReference type="SUPFAM" id="SSF52540">
    <property type="entry name" value="P-loop containing nucleoside triphosphate hydrolases"/>
    <property type="match status" value="1"/>
</dbReference>
<dbReference type="PANTHER" id="PTHR16305:SF28">
    <property type="entry name" value="GUANYLATE CYCLASE DOMAIN-CONTAINING PROTEIN"/>
    <property type="match status" value="1"/>
</dbReference>
<dbReference type="PROSITE" id="PS50043">
    <property type="entry name" value="HTH_LUXR_2"/>
    <property type="match status" value="1"/>
</dbReference>
<organism evidence="4 5">
    <name type="scientific">Arthrobacter wenxiniae</name>
    <dbReference type="NCBI Taxonomy" id="2713570"/>
    <lineage>
        <taxon>Bacteria</taxon>
        <taxon>Bacillati</taxon>
        <taxon>Actinomycetota</taxon>
        <taxon>Actinomycetes</taxon>
        <taxon>Micrococcales</taxon>
        <taxon>Micrococcaceae</taxon>
        <taxon>Arthrobacter</taxon>
    </lineage>
</organism>
<feature type="domain" description="HTH luxR-type" evidence="3">
    <location>
        <begin position="906"/>
        <end position="971"/>
    </location>
</feature>
<keyword evidence="5" id="KW-1185">Reference proteome</keyword>
<evidence type="ECO:0000313" key="4">
    <source>
        <dbReference type="EMBL" id="NVM94330.1"/>
    </source>
</evidence>
<accession>A0A7Y7LXG4</accession>
<dbReference type="EMBL" id="JAAMFM010000005">
    <property type="protein sequence ID" value="NVM94330.1"/>
    <property type="molecule type" value="Genomic_DNA"/>
</dbReference>
<dbReference type="GO" id="GO:0005737">
    <property type="term" value="C:cytoplasm"/>
    <property type="evidence" value="ECO:0007669"/>
    <property type="project" value="TreeGrafter"/>
</dbReference>
<keyword evidence="1" id="KW-0547">Nucleotide-binding</keyword>
<dbReference type="Pfam" id="PF00196">
    <property type="entry name" value="GerE"/>
    <property type="match status" value="1"/>
</dbReference>
<dbReference type="PROSITE" id="PS00622">
    <property type="entry name" value="HTH_LUXR_1"/>
    <property type="match status" value="1"/>
</dbReference>
<dbReference type="GO" id="GO:0004016">
    <property type="term" value="F:adenylate cyclase activity"/>
    <property type="evidence" value="ECO:0007669"/>
    <property type="project" value="TreeGrafter"/>
</dbReference>
<dbReference type="Proteomes" id="UP000543556">
    <property type="component" value="Unassembled WGS sequence"/>
</dbReference>
<dbReference type="PRINTS" id="PR00038">
    <property type="entry name" value="HTHLUXR"/>
</dbReference>
<dbReference type="InterPro" id="IPR000792">
    <property type="entry name" value="Tscrpt_reg_LuxR_C"/>
</dbReference>
<proteinExistence type="predicted"/>
<keyword evidence="2" id="KW-0067">ATP-binding</keyword>